<reference evidence="1" key="1">
    <citation type="submission" date="2020-01" db="EMBL/GenBank/DDBJ databases">
        <authorList>
            <person name="Seo Y.L."/>
        </authorList>
    </citation>
    <scope>NUCLEOTIDE SEQUENCE</scope>
    <source>
        <strain evidence="1">R11</strain>
    </source>
</reference>
<keyword evidence="2" id="KW-1185">Reference proteome</keyword>
<dbReference type="EMBL" id="WWEO01000045">
    <property type="protein sequence ID" value="NCD72507.1"/>
    <property type="molecule type" value="Genomic_DNA"/>
</dbReference>
<dbReference type="Proteomes" id="UP000638732">
    <property type="component" value="Unassembled WGS sequence"/>
</dbReference>
<gene>
    <name evidence="1" type="ORF">GSY63_24285</name>
</gene>
<protein>
    <submittedName>
        <fullName evidence="1">Uncharacterized protein</fullName>
    </submittedName>
</protein>
<reference evidence="1" key="2">
    <citation type="submission" date="2020-10" db="EMBL/GenBank/DDBJ databases">
        <title>Mucilaginibacter sp. nov., isolated from soil.</title>
        <authorList>
            <person name="Jeon C.O."/>
        </authorList>
    </citation>
    <scope>NUCLEOTIDE SEQUENCE</scope>
    <source>
        <strain evidence="1">R11</strain>
    </source>
</reference>
<dbReference type="RefSeq" id="WP_166588448.1">
    <property type="nucleotide sequence ID" value="NZ_WWEO01000045.1"/>
</dbReference>
<sequence>MTLEDKKIFILPFPQHIVVDKDVPENNKLICNVVILPRNNPSDNLLDDGGVESFDKGTFTLKAWLVKGASDKLPTSGDHAADTDYHPKNKLVVQNTDRENIFNTIGAQFEVELSPTPLSTKKSVSLKKYLPEAYRNAFTFTQPLSNNAVTDDSYFCSLKTNSFANPYVRNNKVNWAQVLGFALSQPLLAKALGILYTDIAVPLDDADFYKEGGWIYFDFDETDDANTTLHLTAKDSIVQYYAARIPAITTSRPVFAPVLFPVLHVDEFGVEEATVPFDDVFKDVLKYDDGFAKIVHCSQAVNTNPILETKDGPSPLMDTGIRLGWDDEQILTWMSRGYDDTHVVAADQKAHSKFTVSRYRIDVAEISQAAFDTDDISVTENETNGNWKSQVAITSKAPLALTNEIPLGDYDGESGVQVSPARSNDNERQLWLPAFFTFWNGASLAVPDPIPDEINKVTDYKAAESAKDGDKNAPVLYKQTPGTEMDLKYGKHYAFRVRLSDISGGGPVTVDTPVNAGENQICKHKFTRNVAPSPPTVTDEDNGLKIIRPRLGYPAILFAASDTTTAIDLLRQDRVALDTQSQSLVDPVTGKYIVNDNSFDLFKQTSREVSVADPDADKVHIVVEVATLDMDREASYNALQSITPKEPYVLLYETVRGFNDYVLSLNEADHTLELPFEFRDVPVIFFNEGKDPNALGLGGDLSNESGALILPTARKLRITIRSFCSADKTDYFGDDDFRFSTPVKREITQSIDTLEATPLLEPTDDPLLSIFFRPEAPKTPEERRAAAAKGEQNQADVNIIERLAVIGGFDKNGLSIIGKPNERVQFGCSNLIGNTLSPDHSSLTFATIDDLSRKWISLIQLDLKRDWCWDMLTADSFEVFRQWKYKRDDGITFNEVEEKVGVICLTKGLNWQNQPEPDRLKTRLVFIDALDPKPGAIPVGADQAPTKFPELLDVRYRVSPKFNKVINFGATAYDYATQPYNLEVTLPISAPPTQVPEIVSVGLALSAADSEEQLFNNQYSATSEQLKYLWVEFAEPVENTDDAYFVRLLAYAPDPAIADNSVDVQKEMDEPAINLQPEIVRVIRPLQVTDNAGHDSMQALFGATADTDPDGKGIRHFLMPLPQGLTADSPELFGFFTYEFRVGHTLWSLEQAFPGRPLRITGVQHPAPRLRVSTMRTAETIEVSSTFAESFFNGNNCSPIFPKTTIYALLYAQVLQANGKQYRNILIDQVSLQKPSRNSNSEKPIGLTSWLLKDIRTKLSRKGMDINAPLSVLAIEIMPDSSPIDLPVNNIIDLEKIRILRTSRLYKIAESCPV</sequence>
<evidence type="ECO:0000313" key="2">
    <source>
        <dbReference type="Proteomes" id="UP000638732"/>
    </source>
</evidence>
<evidence type="ECO:0000313" key="1">
    <source>
        <dbReference type="EMBL" id="NCD72507.1"/>
    </source>
</evidence>
<organism evidence="1 2">
    <name type="scientific">Mucilaginibacter agri</name>
    <dbReference type="NCBI Taxonomy" id="2695265"/>
    <lineage>
        <taxon>Bacteria</taxon>
        <taxon>Pseudomonadati</taxon>
        <taxon>Bacteroidota</taxon>
        <taxon>Sphingobacteriia</taxon>
        <taxon>Sphingobacteriales</taxon>
        <taxon>Sphingobacteriaceae</taxon>
        <taxon>Mucilaginibacter</taxon>
    </lineage>
</organism>
<name>A0A965ZM00_9SPHI</name>
<accession>A0A965ZM00</accession>
<proteinExistence type="predicted"/>
<comment type="caution">
    <text evidence="1">The sequence shown here is derived from an EMBL/GenBank/DDBJ whole genome shotgun (WGS) entry which is preliminary data.</text>
</comment>